<dbReference type="PANTHER" id="PTHR23334:SF69">
    <property type="entry name" value="CCAAT_ENHANCER-BINDING PROTEIN GAMMA"/>
    <property type="match status" value="1"/>
</dbReference>
<dbReference type="EnsemblMetazoa" id="SCAU003707-RA">
    <property type="protein sequence ID" value="SCAU003707-PA"/>
    <property type="gene ID" value="SCAU003707"/>
</dbReference>
<dbReference type="Pfam" id="PF07716">
    <property type="entry name" value="bZIP_2"/>
    <property type="match status" value="1"/>
</dbReference>
<dbReference type="PANTHER" id="PTHR23334">
    <property type="entry name" value="CCAAT/ENHANCER BINDING PROTEIN"/>
    <property type="match status" value="1"/>
</dbReference>
<keyword evidence="6" id="KW-0539">Nucleus</keyword>
<evidence type="ECO:0000313" key="10">
    <source>
        <dbReference type="Proteomes" id="UP000095300"/>
    </source>
</evidence>
<evidence type="ECO:0000256" key="5">
    <source>
        <dbReference type="ARBA" id="ARBA00023163"/>
    </source>
</evidence>
<evidence type="ECO:0000256" key="6">
    <source>
        <dbReference type="ARBA" id="ARBA00023242"/>
    </source>
</evidence>
<accession>A0A1I8P0G7</accession>
<dbReference type="InterPro" id="IPR004827">
    <property type="entry name" value="bZIP"/>
</dbReference>
<dbReference type="GO" id="GO:0000981">
    <property type="term" value="F:DNA-binding transcription factor activity, RNA polymerase II-specific"/>
    <property type="evidence" value="ECO:0007669"/>
    <property type="project" value="TreeGrafter"/>
</dbReference>
<evidence type="ECO:0000256" key="3">
    <source>
        <dbReference type="ARBA" id="ARBA00023015"/>
    </source>
</evidence>
<organism evidence="9 10">
    <name type="scientific">Stomoxys calcitrans</name>
    <name type="common">Stable fly</name>
    <name type="synonym">Conops calcitrans</name>
    <dbReference type="NCBI Taxonomy" id="35570"/>
    <lineage>
        <taxon>Eukaryota</taxon>
        <taxon>Metazoa</taxon>
        <taxon>Ecdysozoa</taxon>
        <taxon>Arthropoda</taxon>
        <taxon>Hexapoda</taxon>
        <taxon>Insecta</taxon>
        <taxon>Pterygota</taxon>
        <taxon>Neoptera</taxon>
        <taxon>Endopterygota</taxon>
        <taxon>Diptera</taxon>
        <taxon>Brachycera</taxon>
        <taxon>Muscomorpha</taxon>
        <taxon>Muscoidea</taxon>
        <taxon>Muscidae</taxon>
        <taxon>Stomoxys</taxon>
    </lineage>
</organism>
<keyword evidence="4" id="KW-0238">DNA-binding</keyword>
<feature type="region of interest" description="Disordered" evidence="7">
    <location>
        <begin position="1"/>
        <end position="60"/>
    </location>
</feature>
<dbReference type="GO" id="GO:0006351">
    <property type="term" value="P:DNA-templated transcription"/>
    <property type="evidence" value="ECO:0007669"/>
    <property type="project" value="InterPro"/>
</dbReference>
<dbReference type="KEGG" id="scac:106092699"/>
<keyword evidence="3" id="KW-0805">Transcription regulation</keyword>
<evidence type="ECO:0000256" key="7">
    <source>
        <dbReference type="SAM" id="MobiDB-lite"/>
    </source>
</evidence>
<proteinExistence type="inferred from homology"/>
<dbReference type="GO" id="GO:0005634">
    <property type="term" value="C:nucleus"/>
    <property type="evidence" value="ECO:0007669"/>
    <property type="project" value="UniProtKB-SubCell"/>
</dbReference>
<dbReference type="VEuPathDB" id="VectorBase:SCAU003707"/>
<protein>
    <recommendedName>
        <fullName evidence="8">BZIP domain-containing protein</fullName>
    </recommendedName>
</protein>
<evidence type="ECO:0000259" key="8">
    <source>
        <dbReference type="PROSITE" id="PS50217"/>
    </source>
</evidence>
<dbReference type="AlphaFoldDB" id="A0A1I8P0G7"/>
<feature type="domain" description="BZIP" evidence="8">
    <location>
        <begin position="24"/>
        <end position="87"/>
    </location>
</feature>
<keyword evidence="5" id="KW-0804">Transcription</keyword>
<dbReference type="InterPro" id="IPR046347">
    <property type="entry name" value="bZIP_sf"/>
</dbReference>
<evidence type="ECO:0000256" key="2">
    <source>
        <dbReference type="ARBA" id="ARBA00006951"/>
    </source>
</evidence>
<dbReference type="STRING" id="35570.A0A1I8P0G7"/>
<reference evidence="9" key="1">
    <citation type="submission" date="2020-05" db="UniProtKB">
        <authorList>
            <consortium name="EnsemblMetazoa"/>
        </authorList>
    </citation>
    <scope>IDENTIFICATION</scope>
    <source>
        <strain evidence="9">USDA</strain>
    </source>
</reference>
<sequence>MPARRSTAACSNSSPGSDANYTDEAAYKEKRKRNNDAVKKTREKSKQTAAQRKANVERLKKQNTQLETKIEEAKKNVETLKDLLLRQAKPEERDNIIKQIIEQPTDDEDDE</sequence>
<comment type="similarity">
    <text evidence="2">Belongs to the bZIP family. C/EBP subfamily.</text>
</comment>
<comment type="subcellular location">
    <subcellularLocation>
        <location evidence="1">Nucleus</location>
    </subcellularLocation>
</comment>
<evidence type="ECO:0000256" key="4">
    <source>
        <dbReference type="ARBA" id="ARBA00023125"/>
    </source>
</evidence>
<dbReference type="PROSITE" id="PS50217">
    <property type="entry name" value="BZIP"/>
    <property type="match status" value="1"/>
</dbReference>
<dbReference type="InterPro" id="IPR031106">
    <property type="entry name" value="C/EBP"/>
</dbReference>
<dbReference type="SUPFAM" id="SSF57959">
    <property type="entry name" value="Leucine zipper domain"/>
    <property type="match status" value="1"/>
</dbReference>
<name>A0A1I8P0G7_STOCA</name>
<dbReference type="Gene3D" id="1.20.5.170">
    <property type="match status" value="1"/>
</dbReference>
<keyword evidence="10" id="KW-1185">Reference proteome</keyword>
<gene>
    <name evidence="9" type="primary">106092699</name>
</gene>
<evidence type="ECO:0000313" key="9">
    <source>
        <dbReference type="EnsemblMetazoa" id="SCAU003707-PA"/>
    </source>
</evidence>
<dbReference type="Proteomes" id="UP000095300">
    <property type="component" value="Unassembled WGS sequence"/>
</dbReference>
<feature type="compositionally biased region" description="Polar residues" evidence="7">
    <location>
        <begin position="8"/>
        <end position="20"/>
    </location>
</feature>
<feature type="compositionally biased region" description="Basic and acidic residues" evidence="7">
    <location>
        <begin position="34"/>
        <end position="46"/>
    </location>
</feature>
<dbReference type="GO" id="GO:0000978">
    <property type="term" value="F:RNA polymerase II cis-regulatory region sequence-specific DNA binding"/>
    <property type="evidence" value="ECO:0007669"/>
    <property type="project" value="TreeGrafter"/>
</dbReference>
<dbReference type="OrthoDB" id="10039716at2759"/>
<evidence type="ECO:0000256" key="1">
    <source>
        <dbReference type="ARBA" id="ARBA00004123"/>
    </source>
</evidence>